<keyword evidence="1" id="KW-0472">Membrane</keyword>
<feature type="transmembrane region" description="Helical" evidence="1">
    <location>
        <begin position="44"/>
        <end position="68"/>
    </location>
</feature>
<sequence length="72" mass="8548">MLEYYLYVLHNTSTIFPLIMEPFMERLPCSTSIGLSNYSTLVDLLYYTGVYYSIPYILNYFYSSYLLVYHIG</sequence>
<evidence type="ECO:0000256" key="1">
    <source>
        <dbReference type="SAM" id="Phobius"/>
    </source>
</evidence>
<dbReference type="AlphaFoldDB" id="A0A3N4K426"/>
<organism evidence="2 3">
    <name type="scientific">Choiromyces venosus 120613-1</name>
    <dbReference type="NCBI Taxonomy" id="1336337"/>
    <lineage>
        <taxon>Eukaryota</taxon>
        <taxon>Fungi</taxon>
        <taxon>Dikarya</taxon>
        <taxon>Ascomycota</taxon>
        <taxon>Pezizomycotina</taxon>
        <taxon>Pezizomycetes</taxon>
        <taxon>Pezizales</taxon>
        <taxon>Tuberaceae</taxon>
        <taxon>Choiromyces</taxon>
    </lineage>
</organism>
<reference evidence="2 3" key="1">
    <citation type="journal article" date="2018" name="Nat. Ecol. Evol.">
        <title>Pezizomycetes genomes reveal the molecular basis of ectomycorrhizal truffle lifestyle.</title>
        <authorList>
            <person name="Murat C."/>
            <person name="Payen T."/>
            <person name="Noel B."/>
            <person name="Kuo A."/>
            <person name="Morin E."/>
            <person name="Chen J."/>
            <person name="Kohler A."/>
            <person name="Krizsan K."/>
            <person name="Balestrini R."/>
            <person name="Da Silva C."/>
            <person name="Montanini B."/>
            <person name="Hainaut M."/>
            <person name="Levati E."/>
            <person name="Barry K.W."/>
            <person name="Belfiori B."/>
            <person name="Cichocki N."/>
            <person name="Clum A."/>
            <person name="Dockter R.B."/>
            <person name="Fauchery L."/>
            <person name="Guy J."/>
            <person name="Iotti M."/>
            <person name="Le Tacon F."/>
            <person name="Lindquist E.A."/>
            <person name="Lipzen A."/>
            <person name="Malagnac F."/>
            <person name="Mello A."/>
            <person name="Molinier V."/>
            <person name="Miyauchi S."/>
            <person name="Poulain J."/>
            <person name="Riccioni C."/>
            <person name="Rubini A."/>
            <person name="Sitrit Y."/>
            <person name="Splivallo R."/>
            <person name="Traeger S."/>
            <person name="Wang M."/>
            <person name="Zifcakova L."/>
            <person name="Wipf D."/>
            <person name="Zambonelli A."/>
            <person name="Paolocci F."/>
            <person name="Nowrousian M."/>
            <person name="Ottonello S."/>
            <person name="Baldrian P."/>
            <person name="Spatafora J.W."/>
            <person name="Henrissat B."/>
            <person name="Nagy L.G."/>
            <person name="Aury J.M."/>
            <person name="Wincker P."/>
            <person name="Grigoriev I.V."/>
            <person name="Bonfante P."/>
            <person name="Martin F.M."/>
        </authorList>
    </citation>
    <scope>NUCLEOTIDE SEQUENCE [LARGE SCALE GENOMIC DNA]</scope>
    <source>
        <strain evidence="2 3">120613-1</strain>
    </source>
</reference>
<keyword evidence="1" id="KW-0812">Transmembrane</keyword>
<protein>
    <submittedName>
        <fullName evidence="2">Uncharacterized protein</fullName>
    </submittedName>
</protein>
<gene>
    <name evidence="2" type="ORF">L873DRAFT_968819</name>
</gene>
<keyword evidence="3" id="KW-1185">Reference proteome</keyword>
<dbReference type="EMBL" id="ML120354">
    <property type="protein sequence ID" value="RPB05330.1"/>
    <property type="molecule type" value="Genomic_DNA"/>
</dbReference>
<name>A0A3N4K426_9PEZI</name>
<keyword evidence="1" id="KW-1133">Transmembrane helix</keyword>
<dbReference type="Proteomes" id="UP000276215">
    <property type="component" value="Unassembled WGS sequence"/>
</dbReference>
<accession>A0A3N4K426</accession>
<proteinExistence type="predicted"/>
<evidence type="ECO:0000313" key="2">
    <source>
        <dbReference type="EMBL" id="RPB05330.1"/>
    </source>
</evidence>
<evidence type="ECO:0000313" key="3">
    <source>
        <dbReference type="Proteomes" id="UP000276215"/>
    </source>
</evidence>